<name>A0A3E0TNP3_9GAMM</name>
<evidence type="ECO:0008006" key="3">
    <source>
        <dbReference type="Google" id="ProtNLM"/>
    </source>
</evidence>
<dbReference type="AlphaFoldDB" id="A0A3E0TNP3"/>
<protein>
    <recommendedName>
        <fullName evidence="3">Right handed beta helix domain-containing protein</fullName>
    </recommendedName>
</protein>
<dbReference type="InterPro" id="IPR011050">
    <property type="entry name" value="Pectin_lyase_fold/virulence"/>
</dbReference>
<sequence length="537" mass="60076">MQNWPTSKHKSFQLKIKDAFMKRVIFILFMSAFAAHSESFSEYCQYNNGEQDCSVEFVRALQDIAGTGRPLLFEANNTYRLDSVDTSQMNLSGIKLQGIANQASKPVILTDRLYLTNISDLAINNLQISGIHNDIGDVQQDSALVLLGAKKDSPEALNITVQNMHFENAADTLLIVWNTKNLNISNNVFKRAGLAMRIDETPSDPDDERPRGNAAVFSGITGATITFNEIYEIKKTGLFFGGVNRNVYILNNYIDLLNYEKPTKRYGLKGGAGIYIGNSPTFYNMLIQGNRIINYRMNAVRMNGDGVIVKKNYFNVLGDCADTSIDSGVGDADTGIAVKAHYLTNSEISENCFQNTYTGVALESWDTIKNVKISKNLMNGISSGVFVTYKYGGSYSDISIVRNTFYDALEWGIAFFSESPSFGNSIVSNTFVNNDGAQQKPLISLRRQSGFYFDNNWIMAKARSQNWNFVTLREVSNSVFQNSVFKSYDGTDRSFGGFTIYDKKSTNNFFKNISFDGLYPGYIDNGTENKFIDITYQ</sequence>
<dbReference type="Gene3D" id="2.160.20.10">
    <property type="entry name" value="Single-stranded right-handed beta-helix, Pectin lyase-like"/>
    <property type="match status" value="1"/>
</dbReference>
<evidence type="ECO:0000313" key="2">
    <source>
        <dbReference type="Proteomes" id="UP000256478"/>
    </source>
</evidence>
<accession>A0A3E0TNP3</accession>
<comment type="caution">
    <text evidence="1">The sequence shown here is derived from an EMBL/GenBank/DDBJ whole genome shotgun (WGS) entry which is preliminary data.</text>
</comment>
<evidence type="ECO:0000313" key="1">
    <source>
        <dbReference type="EMBL" id="REL26128.1"/>
    </source>
</evidence>
<gene>
    <name evidence="1" type="ORF">DXX93_05740</name>
</gene>
<dbReference type="Proteomes" id="UP000256478">
    <property type="component" value="Unassembled WGS sequence"/>
</dbReference>
<proteinExistence type="predicted"/>
<dbReference type="SMART" id="SM00710">
    <property type="entry name" value="PbH1"/>
    <property type="match status" value="7"/>
</dbReference>
<organism evidence="1 2">
    <name type="scientific">Thalassotalea euphylliae</name>
    <dbReference type="NCBI Taxonomy" id="1655234"/>
    <lineage>
        <taxon>Bacteria</taxon>
        <taxon>Pseudomonadati</taxon>
        <taxon>Pseudomonadota</taxon>
        <taxon>Gammaproteobacteria</taxon>
        <taxon>Alteromonadales</taxon>
        <taxon>Colwelliaceae</taxon>
        <taxon>Thalassotalea</taxon>
    </lineage>
</organism>
<dbReference type="InterPro" id="IPR006626">
    <property type="entry name" value="PbH1"/>
</dbReference>
<reference evidence="1 2" key="1">
    <citation type="submission" date="2018-08" db="EMBL/GenBank/DDBJ databases">
        <title>Thalassotalea euphylliae genome.</title>
        <authorList>
            <person name="Summers S."/>
            <person name="Rice S.A."/>
            <person name="Freckelton M.L."/>
            <person name="Nedved B.T."/>
            <person name="Hadfield M.G."/>
        </authorList>
    </citation>
    <scope>NUCLEOTIDE SEQUENCE [LARGE SCALE GENOMIC DNA]</scope>
    <source>
        <strain evidence="1 2">H1</strain>
    </source>
</reference>
<dbReference type="SUPFAM" id="SSF51126">
    <property type="entry name" value="Pectin lyase-like"/>
    <property type="match status" value="2"/>
</dbReference>
<dbReference type="EMBL" id="QUOU01000001">
    <property type="protein sequence ID" value="REL26128.1"/>
    <property type="molecule type" value="Genomic_DNA"/>
</dbReference>
<dbReference type="InterPro" id="IPR012334">
    <property type="entry name" value="Pectin_lyas_fold"/>
</dbReference>